<proteinExistence type="predicted"/>
<dbReference type="AlphaFoldDB" id="A0A917Q220"/>
<reference evidence="1" key="2">
    <citation type="submission" date="2020-09" db="EMBL/GenBank/DDBJ databases">
        <authorList>
            <person name="Sun Q."/>
            <person name="Ohkuma M."/>
        </authorList>
    </citation>
    <scope>NUCLEOTIDE SEQUENCE</scope>
    <source>
        <strain evidence="1">JCM 30078</strain>
    </source>
</reference>
<dbReference type="EMBL" id="BMPO01000009">
    <property type="protein sequence ID" value="GGK06864.1"/>
    <property type="molecule type" value="Genomic_DNA"/>
</dbReference>
<dbReference type="Proteomes" id="UP000635983">
    <property type="component" value="Unassembled WGS sequence"/>
</dbReference>
<name>A0A917Q220_9PSED</name>
<organism evidence="1 2">
    <name type="scientific">Pseudomonas matsuisoli</name>
    <dbReference type="NCBI Taxonomy" id="1515666"/>
    <lineage>
        <taxon>Bacteria</taxon>
        <taxon>Pseudomonadati</taxon>
        <taxon>Pseudomonadota</taxon>
        <taxon>Gammaproteobacteria</taxon>
        <taxon>Pseudomonadales</taxon>
        <taxon>Pseudomonadaceae</taxon>
        <taxon>Pseudomonas</taxon>
    </lineage>
</organism>
<keyword evidence="2" id="KW-1185">Reference proteome</keyword>
<comment type="caution">
    <text evidence="1">The sequence shown here is derived from an EMBL/GenBank/DDBJ whole genome shotgun (WGS) entry which is preliminary data.</text>
</comment>
<reference evidence="1" key="1">
    <citation type="journal article" date="2014" name="Int. J. Syst. Evol. Microbiol.">
        <title>Complete genome sequence of Corynebacterium casei LMG S-19264T (=DSM 44701T), isolated from a smear-ripened cheese.</title>
        <authorList>
            <consortium name="US DOE Joint Genome Institute (JGI-PGF)"/>
            <person name="Walter F."/>
            <person name="Albersmeier A."/>
            <person name="Kalinowski J."/>
            <person name="Ruckert C."/>
        </authorList>
    </citation>
    <scope>NUCLEOTIDE SEQUENCE</scope>
    <source>
        <strain evidence="1">JCM 30078</strain>
    </source>
</reference>
<accession>A0A917Q220</accession>
<sequence length="75" mass="8157">MSIQHQAQVAMSELAGAFAPLNCLIQAPGSKGSFSFTIVNQHGVVCHTQRLYPDQYVGQGRLAQIIDRTRKSLTA</sequence>
<dbReference type="RefSeq" id="WP_188985260.1">
    <property type="nucleotide sequence ID" value="NZ_BMPO01000009.1"/>
</dbReference>
<gene>
    <name evidence="1" type="ORF">GCM10009304_36360</name>
</gene>
<evidence type="ECO:0000313" key="1">
    <source>
        <dbReference type="EMBL" id="GGK06864.1"/>
    </source>
</evidence>
<evidence type="ECO:0000313" key="2">
    <source>
        <dbReference type="Proteomes" id="UP000635983"/>
    </source>
</evidence>
<protein>
    <submittedName>
        <fullName evidence="1">Uncharacterized protein</fullName>
    </submittedName>
</protein>